<sequence>MIKMKGKASRASAPQLRPQGSLITTAGEEGEMEAARSSSAAGETH</sequence>
<evidence type="ECO:0000256" key="1">
    <source>
        <dbReference type="SAM" id="MobiDB-lite"/>
    </source>
</evidence>
<proteinExistence type="predicted"/>
<name>A0A0E9PW08_ANGAN</name>
<dbReference type="AlphaFoldDB" id="A0A0E9PW08"/>
<feature type="region of interest" description="Disordered" evidence="1">
    <location>
        <begin position="1"/>
        <end position="45"/>
    </location>
</feature>
<accession>A0A0E9PW08</accession>
<protein>
    <submittedName>
        <fullName evidence="2">Uncharacterized protein</fullName>
    </submittedName>
</protein>
<dbReference type="EMBL" id="GBXM01089285">
    <property type="protein sequence ID" value="JAH19292.1"/>
    <property type="molecule type" value="Transcribed_RNA"/>
</dbReference>
<organism evidence="2">
    <name type="scientific">Anguilla anguilla</name>
    <name type="common">European freshwater eel</name>
    <name type="synonym">Muraena anguilla</name>
    <dbReference type="NCBI Taxonomy" id="7936"/>
    <lineage>
        <taxon>Eukaryota</taxon>
        <taxon>Metazoa</taxon>
        <taxon>Chordata</taxon>
        <taxon>Craniata</taxon>
        <taxon>Vertebrata</taxon>
        <taxon>Euteleostomi</taxon>
        <taxon>Actinopterygii</taxon>
        <taxon>Neopterygii</taxon>
        <taxon>Teleostei</taxon>
        <taxon>Anguilliformes</taxon>
        <taxon>Anguillidae</taxon>
        <taxon>Anguilla</taxon>
    </lineage>
</organism>
<feature type="compositionally biased region" description="Low complexity" evidence="1">
    <location>
        <begin position="35"/>
        <end position="45"/>
    </location>
</feature>
<dbReference type="EMBL" id="GBXM01099873">
    <property type="protein sequence ID" value="JAH08704.1"/>
    <property type="molecule type" value="Transcribed_RNA"/>
</dbReference>
<evidence type="ECO:0000313" key="2">
    <source>
        <dbReference type="EMBL" id="JAH08704.1"/>
    </source>
</evidence>
<reference evidence="2" key="2">
    <citation type="journal article" date="2015" name="Fish Shellfish Immunol.">
        <title>Early steps in the European eel (Anguilla anguilla)-Vibrio vulnificus interaction in the gills: Role of the RtxA13 toxin.</title>
        <authorList>
            <person name="Callol A."/>
            <person name="Pajuelo D."/>
            <person name="Ebbesson L."/>
            <person name="Teles M."/>
            <person name="MacKenzie S."/>
            <person name="Amaro C."/>
        </authorList>
    </citation>
    <scope>NUCLEOTIDE SEQUENCE</scope>
</reference>
<reference evidence="2" key="1">
    <citation type="submission" date="2014-11" db="EMBL/GenBank/DDBJ databases">
        <authorList>
            <person name="Amaro Gonzalez C."/>
        </authorList>
    </citation>
    <scope>NUCLEOTIDE SEQUENCE</scope>
</reference>